<keyword evidence="2" id="KW-1185">Reference proteome</keyword>
<gene>
    <name evidence="1" type="ORF">FPZ45_11445</name>
</gene>
<accession>A0A559JL73</accession>
<reference evidence="1 2" key="1">
    <citation type="submission" date="2019-07" db="EMBL/GenBank/DDBJ databases">
        <authorList>
            <person name="Kim J."/>
        </authorList>
    </citation>
    <scope>NUCLEOTIDE SEQUENCE [LARGE SCALE GENOMIC DNA]</scope>
    <source>
        <strain evidence="1 2">G13</strain>
    </source>
</reference>
<name>A0A559JL73_9BACL</name>
<evidence type="ECO:0000313" key="2">
    <source>
        <dbReference type="Proteomes" id="UP000316330"/>
    </source>
</evidence>
<sequence>MSNFLTTRVSTILRTKAQKDSDRLVQKDAFHQVISNIYKELQSSNFPSSYKISDEGSDNPVWTITITDIEVSIPFEEIRAVVSKKLGNSYQEIIQSIFLAKLEEAALK</sequence>
<organism evidence="1 2">
    <name type="scientific">Cohnella terricola</name>
    <dbReference type="NCBI Taxonomy" id="1289167"/>
    <lineage>
        <taxon>Bacteria</taxon>
        <taxon>Bacillati</taxon>
        <taxon>Bacillota</taxon>
        <taxon>Bacilli</taxon>
        <taxon>Bacillales</taxon>
        <taxon>Paenibacillaceae</taxon>
        <taxon>Cohnella</taxon>
    </lineage>
</organism>
<protein>
    <submittedName>
        <fullName evidence="1">Uncharacterized protein</fullName>
    </submittedName>
</protein>
<comment type="caution">
    <text evidence="1">The sequence shown here is derived from an EMBL/GenBank/DDBJ whole genome shotgun (WGS) entry which is preliminary data.</text>
</comment>
<evidence type="ECO:0000313" key="1">
    <source>
        <dbReference type="EMBL" id="TVY00619.1"/>
    </source>
</evidence>
<dbReference type="EMBL" id="VNJJ01000005">
    <property type="protein sequence ID" value="TVY00619.1"/>
    <property type="molecule type" value="Genomic_DNA"/>
</dbReference>
<proteinExistence type="predicted"/>
<dbReference type="Proteomes" id="UP000316330">
    <property type="component" value="Unassembled WGS sequence"/>
</dbReference>
<dbReference type="AlphaFoldDB" id="A0A559JL73"/>
<dbReference type="RefSeq" id="WP_144701356.1">
    <property type="nucleotide sequence ID" value="NZ_VNJJ01000005.1"/>
</dbReference>